<dbReference type="PANTHER" id="PTHR24224">
    <property type="entry name" value="CARDIOACCELERATORY PEPTIDE RECEPTOR-RELATED"/>
    <property type="match status" value="1"/>
</dbReference>
<keyword evidence="3 5" id="KW-1133">Transmembrane helix</keyword>
<reference evidence="8" key="1">
    <citation type="submission" date="2016-11" db="UniProtKB">
        <authorList>
            <consortium name="WormBaseParasite"/>
        </authorList>
    </citation>
    <scope>IDENTIFICATION</scope>
</reference>
<feature type="transmembrane region" description="Helical" evidence="5">
    <location>
        <begin position="307"/>
        <end position="329"/>
    </location>
</feature>
<sequence>MNHFIHKSYLRKRTSPSTKMSLFLLSVMAAADTICLLALLFLLSLRYFRIKDQNFLNIVCKLDVFIIHTTSAFSIWCWLVLSAIRYIAVYRPYMHLKLNKEPRLAVIGVAVLCCVMESWVLFDINYIPEARGCDSNSDEAVNRRLQIFEIFASYFLPVAFITVLDMKVLLCRTVWLSETSQCSNWSENSIGMVSQVDSVGFSNERSESPSNILKSSISTFSPLNCAIYESGNIISGTSRLINFGDGNFKRARSKRRLQQMRVLRRCLCITVFDLGMNLPSYLLRLYLVLTSKDDYDLNMDLIAYVESVSQIMYFAQFALNALYLVCIIYDAPKQGKRMLDKCPQLTQEHNDERLSWARIFMRYNWEKVIFSDEKQLNLDGPHGCHSYWRDLRKETWHFSTRNFGGGSVMVWGAFSGMGLVDLAFVLTKINSADYQDVLASLFNKIMPQSTPVEAPILGCKTIVWTLWTGHRALRT</sequence>
<dbReference type="PANTHER" id="PTHR24224:SF37">
    <property type="entry name" value="G-PROTEIN COUPLED RECEPTORS FAMILY 1 PROFILE DOMAIN-CONTAINING PROTEIN"/>
    <property type="match status" value="1"/>
</dbReference>
<feature type="transmembrane region" description="Helical" evidence="5">
    <location>
        <begin position="262"/>
        <end position="287"/>
    </location>
</feature>
<dbReference type="GO" id="GO:0016020">
    <property type="term" value="C:membrane"/>
    <property type="evidence" value="ECO:0007669"/>
    <property type="project" value="UniProtKB-SubCell"/>
</dbReference>
<dbReference type="AlphaFoldDB" id="A0A1I7XL61"/>
<dbReference type="Pfam" id="PF00001">
    <property type="entry name" value="7tm_1"/>
    <property type="match status" value="1"/>
</dbReference>
<dbReference type="Gene3D" id="1.20.1070.10">
    <property type="entry name" value="Rhodopsin 7-helix transmembrane proteins"/>
    <property type="match status" value="1"/>
</dbReference>
<evidence type="ECO:0000256" key="3">
    <source>
        <dbReference type="ARBA" id="ARBA00022989"/>
    </source>
</evidence>
<proteinExistence type="predicted"/>
<accession>A0A1I7XL61</accession>
<dbReference type="SUPFAM" id="SSF81321">
    <property type="entry name" value="Family A G protein-coupled receptor-like"/>
    <property type="match status" value="1"/>
</dbReference>
<dbReference type="InterPro" id="IPR000276">
    <property type="entry name" value="GPCR_Rhodpsn"/>
</dbReference>
<keyword evidence="2 5" id="KW-0812">Transmembrane</keyword>
<dbReference type="WBParaSite" id="Hba_18459">
    <property type="protein sequence ID" value="Hba_18459"/>
    <property type="gene ID" value="Hba_18459"/>
</dbReference>
<feature type="domain" description="G-protein coupled receptors family 1 profile" evidence="6">
    <location>
        <begin position="1"/>
        <end position="324"/>
    </location>
</feature>
<dbReference type="Gene3D" id="3.30.420.10">
    <property type="entry name" value="Ribonuclease H-like superfamily/Ribonuclease H"/>
    <property type="match status" value="1"/>
</dbReference>
<name>A0A1I7XL61_HETBA</name>
<evidence type="ECO:0000313" key="7">
    <source>
        <dbReference type="Proteomes" id="UP000095283"/>
    </source>
</evidence>
<evidence type="ECO:0000259" key="6">
    <source>
        <dbReference type="PROSITE" id="PS50262"/>
    </source>
</evidence>
<evidence type="ECO:0000256" key="5">
    <source>
        <dbReference type="SAM" id="Phobius"/>
    </source>
</evidence>
<feature type="transmembrane region" description="Helical" evidence="5">
    <location>
        <begin position="21"/>
        <end position="45"/>
    </location>
</feature>
<comment type="subcellular location">
    <subcellularLocation>
        <location evidence="1">Membrane</location>
    </subcellularLocation>
</comment>
<dbReference type="InterPro" id="IPR017452">
    <property type="entry name" value="GPCR_Rhodpsn_7TM"/>
</dbReference>
<dbReference type="InterPro" id="IPR036397">
    <property type="entry name" value="RNaseH_sf"/>
</dbReference>
<evidence type="ECO:0000256" key="4">
    <source>
        <dbReference type="ARBA" id="ARBA00023136"/>
    </source>
</evidence>
<dbReference type="GO" id="GO:0003676">
    <property type="term" value="F:nucleic acid binding"/>
    <property type="evidence" value="ECO:0007669"/>
    <property type="project" value="InterPro"/>
</dbReference>
<evidence type="ECO:0000313" key="8">
    <source>
        <dbReference type="WBParaSite" id="Hba_18459"/>
    </source>
</evidence>
<dbReference type="PROSITE" id="PS50262">
    <property type="entry name" value="G_PROTEIN_RECEP_F1_2"/>
    <property type="match status" value="1"/>
</dbReference>
<organism evidence="7 8">
    <name type="scientific">Heterorhabditis bacteriophora</name>
    <name type="common">Entomopathogenic nematode worm</name>
    <dbReference type="NCBI Taxonomy" id="37862"/>
    <lineage>
        <taxon>Eukaryota</taxon>
        <taxon>Metazoa</taxon>
        <taxon>Ecdysozoa</taxon>
        <taxon>Nematoda</taxon>
        <taxon>Chromadorea</taxon>
        <taxon>Rhabditida</taxon>
        <taxon>Rhabditina</taxon>
        <taxon>Rhabditomorpha</taxon>
        <taxon>Strongyloidea</taxon>
        <taxon>Heterorhabditidae</taxon>
        <taxon>Heterorhabditis</taxon>
    </lineage>
</organism>
<dbReference type="Proteomes" id="UP000095283">
    <property type="component" value="Unplaced"/>
</dbReference>
<evidence type="ECO:0000256" key="2">
    <source>
        <dbReference type="ARBA" id="ARBA00022692"/>
    </source>
</evidence>
<feature type="transmembrane region" description="Helical" evidence="5">
    <location>
        <begin position="104"/>
        <end position="122"/>
    </location>
</feature>
<protein>
    <submittedName>
        <fullName evidence="8">G_PROTEIN_RECEP_F1_2 domain-containing protein</fullName>
    </submittedName>
</protein>
<feature type="transmembrane region" description="Helical" evidence="5">
    <location>
        <begin position="65"/>
        <end position="84"/>
    </location>
</feature>
<keyword evidence="4 5" id="KW-0472">Membrane</keyword>
<dbReference type="InterPro" id="IPR052665">
    <property type="entry name" value="Neuropeptide-GPCR"/>
</dbReference>
<keyword evidence="7" id="KW-1185">Reference proteome</keyword>
<feature type="transmembrane region" description="Helical" evidence="5">
    <location>
        <begin position="145"/>
        <end position="164"/>
    </location>
</feature>
<evidence type="ECO:0000256" key="1">
    <source>
        <dbReference type="ARBA" id="ARBA00004370"/>
    </source>
</evidence>
<dbReference type="GO" id="GO:0004930">
    <property type="term" value="F:G protein-coupled receptor activity"/>
    <property type="evidence" value="ECO:0007669"/>
    <property type="project" value="InterPro"/>
</dbReference>